<sequence length="153" mass="16945">MRLCDFGSAEIWLRMRSSNSMNFSLGDACTKLLGDVLAPGRLEAADALDLGFNRITNTGATQLAEALKTSTSLRTLCTSQEMILDRQVSRSCAALALRFAPRSLHLGLATIIWRRRIACFLMNGITGFDHHAEALYLVYEWVSAAGMQKSSWR</sequence>
<protein>
    <submittedName>
        <fullName evidence="1">Uncharacterized protein</fullName>
    </submittedName>
</protein>
<evidence type="ECO:0000313" key="2">
    <source>
        <dbReference type="Proteomes" id="UP001162060"/>
    </source>
</evidence>
<proteinExistence type="predicted"/>
<comment type="caution">
    <text evidence="1">The sequence shown here is derived from an EMBL/GenBank/DDBJ whole genome shotgun (WGS) entry which is preliminary data.</text>
</comment>
<dbReference type="EMBL" id="CAKLBY020000165">
    <property type="protein sequence ID" value="CAK7930290.1"/>
    <property type="molecule type" value="Genomic_DNA"/>
</dbReference>
<dbReference type="SUPFAM" id="SSF52047">
    <property type="entry name" value="RNI-like"/>
    <property type="match status" value="1"/>
</dbReference>
<evidence type="ECO:0000313" key="1">
    <source>
        <dbReference type="EMBL" id="CAK7930290.1"/>
    </source>
</evidence>
<dbReference type="Gene3D" id="3.80.10.10">
    <property type="entry name" value="Ribonuclease Inhibitor"/>
    <property type="match status" value="1"/>
</dbReference>
<dbReference type="AlphaFoldDB" id="A0AAV1U719"/>
<dbReference type="Proteomes" id="UP001162060">
    <property type="component" value="Unassembled WGS sequence"/>
</dbReference>
<accession>A0AAV1U719</accession>
<organism evidence="1 2">
    <name type="scientific">Peronospora matthiolae</name>
    <dbReference type="NCBI Taxonomy" id="2874970"/>
    <lineage>
        <taxon>Eukaryota</taxon>
        <taxon>Sar</taxon>
        <taxon>Stramenopiles</taxon>
        <taxon>Oomycota</taxon>
        <taxon>Peronosporomycetes</taxon>
        <taxon>Peronosporales</taxon>
        <taxon>Peronosporaceae</taxon>
        <taxon>Peronospora</taxon>
    </lineage>
</organism>
<reference evidence="1" key="1">
    <citation type="submission" date="2024-01" db="EMBL/GenBank/DDBJ databases">
        <authorList>
            <person name="Webb A."/>
        </authorList>
    </citation>
    <scope>NUCLEOTIDE SEQUENCE</scope>
    <source>
        <strain evidence="1">Pm1</strain>
    </source>
</reference>
<gene>
    <name evidence="1" type="ORF">PM001_LOCUS15440</name>
</gene>
<name>A0AAV1U719_9STRA</name>
<dbReference type="InterPro" id="IPR032675">
    <property type="entry name" value="LRR_dom_sf"/>
</dbReference>